<feature type="compositionally biased region" description="Basic and acidic residues" evidence="2">
    <location>
        <begin position="1"/>
        <end position="11"/>
    </location>
</feature>
<proteinExistence type="predicted"/>
<protein>
    <recommendedName>
        <fullName evidence="3">Inhibitor of growth protein N-terminal histone-binding domain-containing protein</fullName>
    </recommendedName>
</protein>
<keyword evidence="1" id="KW-0862">Zinc</keyword>
<feature type="compositionally biased region" description="Polar residues" evidence="2">
    <location>
        <begin position="433"/>
        <end position="457"/>
    </location>
</feature>
<dbReference type="PANTHER" id="PTHR10333:SF94">
    <property type="entry name" value="FINGER DOMAIN PROTEIN, PUTATIVE (AFU_ORTHOLOGUE AFUA_3G11940)-RELATED"/>
    <property type="match status" value="1"/>
</dbReference>
<evidence type="ECO:0000256" key="2">
    <source>
        <dbReference type="SAM" id="MobiDB-lite"/>
    </source>
</evidence>
<dbReference type="InterPro" id="IPR028651">
    <property type="entry name" value="ING_fam"/>
</dbReference>
<dbReference type="Proteomes" id="UP001239445">
    <property type="component" value="Unassembled WGS sequence"/>
</dbReference>
<feature type="compositionally biased region" description="Low complexity" evidence="2">
    <location>
        <begin position="631"/>
        <end position="649"/>
    </location>
</feature>
<evidence type="ECO:0000259" key="3">
    <source>
        <dbReference type="SMART" id="SM01408"/>
    </source>
</evidence>
<keyword evidence="1" id="KW-0479">Metal-binding</keyword>
<feature type="binding site" evidence="1">
    <location>
        <position position="858"/>
    </location>
    <ligand>
        <name>Zn(2+)</name>
        <dbReference type="ChEBI" id="CHEBI:29105"/>
        <label>2</label>
    </ligand>
</feature>
<organism evidence="4 5">
    <name type="scientific">Echria macrotheca</name>
    <dbReference type="NCBI Taxonomy" id="438768"/>
    <lineage>
        <taxon>Eukaryota</taxon>
        <taxon>Fungi</taxon>
        <taxon>Dikarya</taxon>
        <taxon>Ascomycota</taxon>
        <taxon>Pezizomycotina</taxon>
        <taxon>Sordariomycetes</taxon>
        <taxon>Sordariomycetidae</taxon>
        <taxon>Sordariales</taxon>
        <taxon>Schizotheciaceae</taxon>
        <taxon>Echria</taxon>
    </lineage>
</organism>
<dbReference type="GO" id="GO:0004402">
    <property type="term" value="F:histone acetyltransferase activity"/>
    <property type="evidence" value="ECO:0007669"/>
    <property type="project" value="TreeGrafter"/>
</dbReference>
<feature type="binding site" evidence="1">
    <location>
        <position position="834"/>
    </location>
    <ligand>
        <name>Zn(2+)</name>
        <dbReference type="ChEBI" id="CHEBI:29105"/>
        <label>2</label>
    </ligand>
</feature>
<dbReference type="CDD" id="cd15505">
    <property type="entry name" value="PHD_ING"/>
    <property type="match status" value="1"/>
</dbReference>
<feature type="compositionally biased region" description="Polar residues" evidence="2">
    <location>
        <begin position="170"/>
        <end position="181"/>
    </location>
</feature>
<accession>A0AAJ0F835</accession>
<feature type="binding site" evidence="1">
    <location>
        <position position="861"/>
    </location>
    <ligand>
        <name>Zn(2+)</name>
        <dbReference type="ChEBI" id="CHEBI:29105"/>
        <label>2</label>
    </ligand>
</feature>
<feature type="compositionally biased region" description="Acidic residues" evidence="2">
    <location>
        <begin position="227"/>
        <end position="236"/>
    </location>
</feature>
<dbReference type="SUPFAM" id="SSF57903">
    <property type="entry name" value="FYVE/PHD zinc finger"/>
    <property type="match status" value="1"/>
</dbReference>
<dbReference type="EMBL" id="MU839841">
    <property type="protein sequence ID" value="KAK1751755.1"/>
    <property type="molecule type" value="Genomic_DNA"/>
</dbReference>
<feature type="compositionally biased region" description="Polar residues" evidence="2">
    <location>
        <begin position="727"/>
        <end position="739"/>
    </location>
</feature>
<dbReference type="GO" id="GO:0000123">
    <property type="term" value="C:histone acetyltransferase complex"/>
    <property type="evidence" value="ECO:0007669"/>
    <property type="project" value="TreeGrafter"/>
</dbReference>
<dbReference type="Pfam" id="PF12998">
    <property type="entry name" value="ING"/>
    <property type="match status" value="1"/>
</dbReference>
<feature type="binding site" evidence="1">
    <location>
        <position position="809"/>
    </location>
    <ligand>
        <name>Zn(2+)</name>
        <dbReference type="ChEBI" id="CHEBI:29105"/>
        <label>2</label>
    </ligand>
</feature>
<feature type="compositionally biased region" description="Low complexity" evidence="2">
    <location>
        <begin position="656"/>
        <end position="682"/>
    </location>
</feature>
<dbReference type="GO" id="GO:0046872">
    <property type="term" value="F:metal ion binding"/>
    <property type="evidence" value="ECO:0007669"/>
    <property type="project" value="UniProtKB-KW"/>
</dbReference>
<feature type="region of interest" description="Disordered" evidence="2">
    <location>
        <begin position="1"/>
        <end position="23"/>
    </location>
</feature>
<name>A0AAJ0F835_9PEZI</name>
<evidence type="ECO:0000256" key="1">
    <source>
        <dbReference type="PIRSR" id="PIRSR628651-51"/>
    </source>
</evidence>
<dbReference type="InterPro" id="IPR011011">
    <property type="entry name" value="Znf_FYVE_PHD"/>
</dbReference>
<dbReference type="GO" id="GO:0005634">
    <property type="term" value="C:nucleus"/>
    <property type="evidence" value="ECO:0007669"/>
    <property type="project" value="TreeGrafter"/>
</dbReference>
<feature type="binding site" evidence="1">
    <location>
        <position position="796"/>
    </location>
    <ligand>
        <name>Zn(2+)</name>
        <dbReference type="ChEBI" id="CHEBI:29105"/>
        <label>1</label>
    </ligand>
</feature>
<gene>
    <name evidence="4" type="ORF">QBC47DRAFT_390941</name>
</gene>
<feature type="compositionally biased region" description="Low complexity" evidence="2">
    <location>
        <begin position="545"/>
        <end position="566"/>
    </location>
</feature>
<reference evidence="4" key="1">
    <citation type="submission" date="2023-06" db="EMBL/GenBank/DDBJ databases">
        <title>Genome-scale phylogeny and comparative genomics of the fungal order Sordariales.</title>
        <authorList>
            <consortium name="Lawrence Berkeley National Laboratory"/>
            <person name="Hensen N."/>
            <person name="Bonometti L."/>
            <person name="Westerberg I."/>
            <person name="Brannstrom I.O."/>
            <person name="Guillou S."/>
            <person name="Cros-Aarteil S."/>
            <person name="Calhoun S."/>
            <person name="Haridas S."/>
            <person name="Kuo A."/>
            <person name="Mondo S."/>
            <person name="Pangilinan J."/>
            <person name="Riley R."/>
            <person name="Labutti K."/>
            <person name="Andreopoulos B."/>
            <person name="Lipzen A."/>
            <person name="Chen C."/>
            <person name="Yanf M."/>
            <person name="Daum C."/>
            <person name="Ng V."/>
            <person name="Clum A."/>
            <person name="Steindorff A."/>
            <person name="Ohm R."/>
            <person name="Martin F."/>
            <person name="Silar P."/>
            <person name="Natvig D."/>
            <person name="Lalanne C."/>
            <person name="Gautier V."/>
            <person name="Ament-Velasquez S.L."/>
            <person name="Kruys A."/>
            <person name="Hutchinson M.I."/>
            <person name="Powell A.J."/>
            <person name="Barry K."/>
            <person name="Miller A.N."/>
            <person name="Grigoriev I.V."/>
            <person name="Debuchy R."/>
            <person name="Gladieux P."/>
            <person name="Thoren M.H."/>
            <person name="Johannesson H."/>
        </authorList>
    </citation>
    <scope>NUCLEOTIDE SEQUENCE</scope>
    <source>
        <strain evidence="4">PSN4</strain>
    </source>
</reference>
<feature type="region of interest" description="Disordered" evidence="2">
    <location>
        <begin position="162"/>
        <end position="202"/>
    </location>
</feature>
<dbReference type="AlphaFoldDB" id="A0AAJ0F835"/>
<dbReference type="PANTHER" id="PTHR10333">
    <property type="entry name" value="INHIBITOR OF GROWTH PROTEIN"/>
    <property type="match status" value="1"/>
</dbReference>
<feature type="compositionally biased region" description="Low complexity" evidence="2">
    <location>
        <begin position="504"/>
        <end position="517"/>
    </location>
</feature>
<feature type="domain" description="Inhibitor of growth protein N-terminal histone-binding" evidence="3">
    <location>
        <begin position="51"/>
        <end position="154"/>
    </location>
</feature>
<keyword evidence="5" id="KW-1185">Reference proteome</keyword>
<feature type="binding site" evidence="1">
    <location>
        <position position="840"/>
    </location>
    <ligand>
        <name>Zn(2+)</name>
        <dbReference type="ChEBI" id="CHEBI:29105"/>
        <label>1</label>
    </ligand>
</feature>
<evidence type="ECO:0000313" key="5">
    <source>
        <dbReference type="Proteomes" id="UP001239445"/>
    </source>
</evidence>
<dbReference type="Gene3D" id="6.10.140.1740">
    <property type="match status" value="1"/>
</dbReference>
<sequence>MAADEAARPDVDEAVSPRQNAPPIQQAIRNVTVGASLGTLDLRADPDAQATVNDFLDFTEYLPADMIRSLTLIRKLDQTYVDSSAKVNDLTTTWGQLPTIPPAERPGAVELRAQISESLQHALNSRTYAYAEAVRMYENISRYLNRGKTIQSKLAVMLQNFPPPEEQKSPVATSKSPQLSRVTKLPQRADGQKVRRPRIPRITVPGEVLAPYELNYEMYTSGSESSSSEEEDDNDDLQPTGRATPGPNRSRGVKGSSRPPKAGKIPKSRTSVPPPAVPGGIISTSAALAQHKPPPENAAIGSADAPWGQLTEYELARLRKRMKKNSAWTPSDTMVARELSNLGRGVEAFKAAKAKAEEEGRPFEGQMPVPVVDPETGDERMPLGALTMDALATDERNLSNRGMRLNEAKKLKRKMLATMAAEEAEESAKRMQNIAQTLFTSTPSSQPLQDQGNSASNKAKPPKKRKRDSVSEADAEKPRAADAPTPRPQIKRTKTETPVPPPQISQMASQQSQEMAIPPSQRAGAAPILHSTTPIPLPAHGQDYSITAKSAASVASATSPTPSSSAGQPIGGPVVPPVKLPVSETPIPPPVHSPKKSTTPILPPVRETRKSQAARTQDQPKETPVAPVPKPVSRTSSPLPSLSPQTDPDMQLPPFSSVAPASGGTAAASAARRPGSRGKASSQEPQPSLAADRPRRASTARNTPAPERSEAARPSSRRSRRPAPGIISQTVSGSKSAVTKRTAAPKKKSARASGNKLGKDSKTGGADGPGGGAGDTFEVEVDDEGNVIDPNEPRYCLCNRVSFGMMIQCELANDVSNLVYSQWSAADRVTTQNCKGEWFHLECVGLTDVPPRTTKWYCPDCRIALKIGEKGEVSARGVKA</sequence>
<dbReference type="InterPro" id="IPR024610">
    <property type="entry name" value="ING_N_histone-binding"/>
</dbReference>
<feature type="compositionally biased region" description="Basic and acidic residues" evidence="2">
    <location>
        <begin position="468"/>
        <end position="480"/>
    </location>
</feature>
<feature type="region of interest" description="Disordered" evidence="2">
    <location>
        <begin position="356"/>
        <end position="381"/>
    </location>
</feature>
<feature type="compositionally biased region" description="Gly residues" evidence="2">
    <location>
        <begin position="765"/>
        <end position="774"/>
    </location>
</feature>
<dbReference type="Gene3D" id="3.30.40.10">
    <property type="entry name" value="Zinc/RING finger domain, C3HC4 (zinc finger)"/>
    <property type="match status" value="1"/>
</dbReference>
<feature type="binding site" evidence="1">
    <location>
        <position position="843"/>
    </location>
    <ligand>
        <name>Zn(2+)</name>
        <dbReference type="ChEBI" id="CHEBI:29105"/>
        <label>1</label>
    </ligand>
</feature>
<feature type="region of interest" description="Disordered" evidence="2">
    <location>
        <begin position="220"/>
        <end position="305"/>
    </location>
</feature>
<dbReference type="SMART" id="SM01408">
    <property type="entry name" value="ING"/>
    <property type="match status" value="1"/>
</dbReference>
<comment type="caution">
    <text evidence="4">The sequence shown here is derived from an EMBL/GenBank/DDBJ whole genome shotgun (WGS) entry which is preliminary data.</text>
</comment>
<feature type="region of interest" description="Disordered" evidence="2">
    <location>
        <begin position="415"/>
        <end position="778"/>
    </location>
</feature>
<dbReference type="GO" id="GO:0006355">
    <property type="term" value="P:regulation of DNA-templated transcription"/>
    <property type="evidence" value="ECO:0007669"/>
    <property type="project" value="TreeGrafter"/>
</dbReference>
<dbReference type="InterPro" id="IPR013083">
    <property type="entry name" value="Znf_RING/FYVE/PHD"/>
</dbReference>
<feature type="binding site" evidence="1">
    <location>
        <position position="798"/>
    </location>
    <ligand>
        <name>Zn(2+)</name>
        <dbReference type="ChEBI" id="CHEBI:29105"/>
        <label>1</label>
    </ligand>
</feature>
<evidence type="ECO:0000313" key="4">
    <source>
        <dbReference type="EMBL" id="KAK1751755.1"/>
    </source>
</evidence>